<evidence type="ECO:0000259" key="2">
    <source>
        <dbReference type="Pfam" id="PF02350"/>
    </source>
</evidence>
<dbReference type="GO" id="GO:0008761">
    <property type="term" value="F:UDP-N-acetylglucosamine 2-epimerase activity"/>
    <property type="evidence" value="ECO:0007669"/>
    <property type="project" value="UniProtKB-EC"/>
</dbReference>
<dbReference type="CDD" id="cd03786">
    <property type="entry name" value="GTB_UDP-GlcNAc_2-Epimerase"/>
    <property type="match status" value="1"/>
</dbReference>
<dbReference type="SUPFAM" id="SSF53756">
    <property type="entry name" value="UDP-Glycosyltransferase/glycogen phosphorylase"/>
    <property type="match status" value="1"/>
</dbReference>
<gene>
    <name evidence="3" type="ORF">ENK44_16230</name>
</gene>
<organism evidence="3">
    <name type="scientific">Caldithrix abyssi</name>
    <dbReference type="NCBI Taxonomy" id="187145"/>
    <lineage>
        <taxon>Bacteria</taxon>
        <taxon>Pseudomonadati</taxon>
        <taxon>Calditrichota</taxon>
        <taxon>Calditrichia</taxon>
        <taxon>Calditrichales</taxon>
        <taxon>Calditrichaceae</taxon>
        <taxon>Caldithrix</taxon>
    </lineage>
</organism>
<sequence length="352" mass="39980">MKLATIIGTRPQFIKAATVSRLIKEISSVTEVIIHTGQHYDDNMSEVFFKQLQIPQPHYNLEVGSGSHGQQTGLMLQRIEQVLIKEKPDWVLIYGDTNSTIAGALAAVKLHILTAHVEAGLRSFNRKMPEEINRIATDRVSDVLFAPTQNAMDLLQKEGLEQRAVFSGDVMYDSILFYSELLNESHRPPVLDSLDAYYLATIHRPENTDNPQHLQSIFSAFSELDLPVVLPLHPRTRNLLDGIRYNENVKIIDPVGYLQMLYLLRHSFKVLTDSGGLQKEAYFMQKPCLTLRDQSEWVETLEGNWNFIVAANKDMILEKIQINEYGPQTLAFGNGRAAKKIVDHLTNKKRQI</sequence>
<name>A0A7V4WX78_CALAY</name>
<dbReference type="Gene3D" id="3.40.50.2000">
    <property type="entry name" value="Glycogen Phosphorylase B"/>
    <property type="match status" value="2"/>
</dbReference>
<evidence type="ECO:0000256" key="1">
    <source>
        <dbReference type="RuleBase" id="RU003513"/>
    </source>
</evidence>
<comment type="similarity">
    <text evidence="1">Belongs to the UDP-N-acetylglucosamine 2-epimerase family.</text>
</comment>
<dbReference type="PANTHER" id="PTHR43174">
    <property type="entry name" value="UDP-N-ACETYLGLUCOSAMINE 2-EPIMERASE"/>
    <property type="match status" value="1"/>
</dbReference>
<evidence type="ECO:0000313" key="3">
    <source>
        <dbReference type="EMBL" id="HGY57256.1"/>
    </source>
</evidence>
<protein>
    <submittedName>
        <fullName evidence="3">UDP-N-acetylglucosamine 2-epimerase (Non-hydrolyzing)</fullName>
        <ecNumber evidence="3">5.1.3.14</ecNumber>
    </submittedName>
</protein>
<accession>A0A7V4WX78</accession>
<dbReference type="Proteomes" id="UP000885779">
    <property type="component" value="Unassembled WGS sequence"/>
</dbReference>
<dbReference type="AlphaFoldDB" id="A0A7V4WX78"/>
<keyword evidence="1 3" id="KW-0413">Isomerase</keyword>
<dbReference type="InterPro" id="IPR003331">
    <property type="entry name" value="UDP_GlcNAc_Epimerase_2_dom"/>
</dbReference>
<dbReference type="EMBL" id="DRQG01000151">
    <property type="protein sequence ID" value="HGY57256.1"/>
    <property type="molecule type" value="Genomic_DNA"/>
</dbReference>
<reference evidence="3" key="1">
    <citation type="journal article" date="2020" name="mSystems">
        <title>Genome- and Community-Level Interaction Insights into Carbon Utilization and Element Cycling Functions of Hydrothermarchaeota in Hydrothermal Sediment.</title>
        <authorList>
            <person name="Zhou Z."/>
            <person name="Liu Y."/>
            <person name="Xu W."/>
            <person name="Pan J."/>
            <person name="Luo Z.H."/>
            <person name="Li M."/>
        </authorList>
    </citation>
    <scope>NUCLEOTIDE SEQUENCE [LARGE SCALE GENOMIC DNA]</scope>
    <source>
        <strain evidence="3">HyVt-577</strain>
    </source>
</reference>
<comment type="caution">
    <text evidence="3">The sequence shown here is derived from an EMBL/GenBank/DDBJ whole genome shotgun (WGS) entry which is preliminary data.</text>
</comment>
<proteinExistence type="inferred from homology"/>
<feature type="domain" description="UDP-N-acetylglucosamine 2-epimerase" evidence="2">
    <location>
        <begin position="24"/>
        <end position="345"/>
    </location>
</feature>
<dbReference type="InterPro" id="IPR029767">
    <property type="entry name" value="WecB-like"/>
</dbReference>
<dbReference type="NCBIfam" id="TIGR00236">
    <property type="entry name" value="wecB"/>
    <property type="match status" value="1"/>
</dbReference>
<dbReference type="Pfam" id="PF02350">
    <property type="entry name" value="Epimerase_2"/>
    <property type="match status" value="1"/>
</dbReference>
<dbReference type="EC" id="5.1.3.14" evidence="3"/>
<dbReference type="PANTHER" id="PTHR43174:SF1">
    <property type="entry name" value="UDP-N-ACETYLGLUCOSAMINE 2-EPIMERASE"/>
    <property type="match status" value="1"/>
</dbReference>